<reference evidence="2 3" key="1">
    <citation type="submission" date="2023-07" db="EMBL/GenBank/DDBJ databases">
        <title>Genomic Encyclopedia of Type Strains, Phase IV (KMG-IV): sequencing the most valuable type-strain genomes for metagenomic binning, comparative biology and taxonomic classification.</title>
        <authorList>
            <person name="Goeker M."/>
        </authorList>
    </citation>
    <scope>NUCLEOTIDE SEQUENCE [LARGE SCALE GENOMIC DNA]</scope>
    <source>
        <strain evidence="2 3">DSM 18695</strain>
    </source>
</reference>
<protein>
    <submittedName>
        <fullName evidence="2">DNA-binding transcriptional ArsR family regulator</fullName>
    </submittedName>
</protein>
<evidence type="ECO:0000313" key="2">
    <source>
        <dbReference type="EMBL" id="MDQ0465274.1"/>
    </source>
</evidence>
<dbReference type="InterPro" id="IPR036390">
    <property type="entry name" value="WH_DNA-bd_sf"/>
</dbReference>
<feature type="domain" description="HTH arsR-type" evidence="1">
    <location>
        <begin position="1"/>
        <end position="94"/>
    </location>
</feature>
<keyword evidence="3" id="KW-1185">Reference proteome</keyword>
<dbReference type="EMBL" id="JAUSVS010000006">
    <property type="protein sequence ID" value="MDQ0465274.1"/>
    <property type="molecule type" value="Genomic_DNA"/>
</dbReference>
<keyword evidence="2" id="KW-0238">DNA-binding</keyword>
<dbReference type="RefSeq" id="WP_307350494.1">
    <property type="nucleotide sequence ID" value="NZ_JAUSVS010000006.1"/>
</dbReference>
<gene>
    <name evidence="2" type="ORF">QO010_003061</name>
</gene>
<sequence>MPDGPDIVRAAALLGDPARANMLTALMGGQALTAGELAREAGVTAQTASSHLARLEAGGLITVRQAGRHRYFALAGPDVAAVLEGLMSLAARAGHSRTRPGPRDPALRRARRCYDHLAGELGVAMFEALVADGRLALVDDHPVLTETGEAFVRGFGLDPETLRAQKRPLCRSCLDWSARRSHLAGTLGAGLLSRMTELGWARLEPGSRVVTFSKKGLAAFEAEFPTPHP</sequence>
<dbReference type="PANTHER" id="PTHR39168:SF1">
    <property type="entry name" value="TRANSCRIPTIONAL REGULATORY PROTEIN"/>
    <property type="match status" value="1"/>
</dbReference>
<dbReference type="Gene3D" id="1.10.10.10">
    <property type="entry name" value="Winged helix-like DNA-binding domain superfamily/Winged helix DNA-binding domain"/>
    <property type="match status" value="1"/>
</dbReference>
<comment type="caution">
    <text evidence="2">The sequence shown here is derived from an EMBL/GenBank/DDBJ whole genome shotgun (WGS) entry which is preliminary data.</text>
</comment>
<dbReference type="InterPro" id="IPR011991">
    <property type="entry name" value="ArsR-like_HTH"/>
</dbReference>
<name>A0ABU0ITF5_9CAUL</name>
<dbReference type="SMART" id="SM00418">
    <property type="entry name" value="HTH_ARSR"/>
    <property type="match status" value="1"/>
</dbReference>
<dbReference type="Pfam" id="PF12840">
    <property type="entry name" value="HTH_20"/>
    <property type="match status" value="1"/>
</dbReference>
<dbReference type="SUPFAM" id="SSF46785">
    <property type="entry name" value="Winged helix' DNA-binding domain"/>
    <property type="match status" value="1"/>
</dbReference>
<dbReference type="PANTHER" id="PTHR39168">
    <property type="entry name" value="TRANSCRIPTIONAL REGULATOR-RELATED"/>
    <property type="match status" value="1"/>
</dbReference>
<dbReference type="Proteomes" id="UP001228905">
    <property type="component" value="Unassembled WGS sequence"/>
</dbReference>
<dbReference type="InterPro" id="IPR001845">
    <property type="entry name" value="HTH_ArsR_DNA-bd_dom"/>
</dbReference>
<evidence type="ECO:0000259" key="1">
    <source>
        <dbReference type="PROSITE" id="PS50987"/>
    </source>
</evidence>
<dbReference type="InterPro" id="IPR052543">
    <property type="entry name" value="HTH_Metal-responsive_Reg"/>
</dbReference>
<accession>A0ABU0ITF5</accession>
<dbReference type="PROSITE" id="PS50987">
    <property type="entry name" value="HTH_ARSR_2"/>
    <property type="match status" value="1"/>
</dbReference>
<organism evidence="2 3">
    <name type="scientific">Caulobacter ginsengisoli</name>
    <dbReference type="NCBI Taxonomy" id="400775"/>
    <lineage>
        <taxon>Bacteria</taxon>
        <taxon>Pseudomonadati</taxon>
        <taxon>Pseudomonadota</taxon>
        <taxon>Alphaproteobacteria</taxon>
        <taxon>Caulobacterales</taxon>
        <taxon>Caulobacteraceae</taxon>
        <taxon>Caulobacter</taxon>
    </lineage>
</organism>
<dbReference type="GO" id="GO:0003677">
    <property type="term" value="F:DNA binding"/>
    <property type="evidence" value="ECO:0007669"/>
    <property type="project" value="UniProtKB-KW"/>
</dbReference>
<dbReference type="InterPro" id="IPR036388">
    <property type="entry name" value="WH-like_DNA-bd_sf"/>
</dbReference>
<proteinExistence type="predicted"/>
<dbReference type="CDD" id="cd00090">
    <property type="entry name" value="HTH_ARSR"/>
    <property type="match status" value="1"/>
</dbReference>
<evidence type="ECO:0000313" key="3">
    <source>
        <dbReference type="Proteomes" id="UP001228905"/>
    </source>
</evidence>
<dbReference type="PRINTS" id="PR00778">
    <property type="entry name" value="HTHARSR"/>
</dbReference>